<evidence type="ECO:0000256" key="12">
    <source>
        <dbReference type="ARBA" id="ARBA00022695"/>
    </source>
</evidence>
<comment type="similarity">
    <text evidence="5 18">Belongs to the CDS family.</text>
</comment>
<sequence length="277" mass="29161">MAETPKFEGLLQRVRSALILLPFVIAPVVFGGWSFTLLLAIAGFLMAREWAGLIAAPPGEGNVLGAATVALLGYGLFVSPLEAVALLWVAALAMAAFCFAQGRRLGPVVGGLFYVALPLLAAQFLRQEALGMFLIGYILISVWAVDIFAMFAGKIIGGPKLAPVISPKKTWAGLIGGMVGAALAGILSFLTIVGYGRGEMQFETILIIAPLLAICAQAADLFESAIKRRFNVKDSGAIIPGHGGLLDRVDGLIGVLIIAFIIAVWRGGEASQALWIW</sequence>
<feature type="transmembrane region" description="Helical" evidence="19">
    <location>
        <begin position="205"/>
        <end position="224"/>
    </location>
</feature>
<evidence type="ECO:0000256" key="13">
    <source>
        <dbReference type="ARBA" id="ARBA00022989"/>
    </source>
</evidence>
<evidence type="ECO:0000256" key="6">
    <source>
        <dbReference type="ARBA" id="ARBA00012487"/>
    </source>
</evidence>
<evidence type="ECO:0000256" key="16">
    <source>
        <dbReference type="ARBA" id="ARBA00023209"/>
    </source>
</evidence>
<name>A0A937HH74_9PROT</name>
<dbReference type="InterPro" id="IPR000374">
    <property type="entry name" value="PC_trans"/>
</dbReference>
<keyword evidence="13 19" id="KW-1133">Transmembrane helix</keyword>
<comment type="subcellular location">
    <subcellularLocation>
        <location evidence="2">Cell membrane</location>
        <topology evidence="2">Multi-pass membrane protein</topology>
    </subcellularLocation>
</comment>
<evidence type="ECO:0000256" key="2">
    <source>
        <dbReference type="ARBA" id="ARBA00004651"/>
    </source>
</evidence>
<dbReference type="AlphaFoldDB" id="A0A937HH74"/>
<evidence type="ECO:0000256" key="3">
    <source>
        <dbReference type="ARBA" id="ARBA00005119"/>
    </source>
</evidence>
<keyword evidence="15 19" id="KW-0472">Membrane</keyword>
<evidence type="ECO:0000313" key="20">
    <source>
        <dbReference type="EMBL" id="MBL6761597.1"/>
    </source>
</evidence>
<comment type="pathway">
    <text evidence="4">Lipid metabolism.</text>
</comment>
<evidence type="ECO:0000256" key="17">
    <source>
        <dbReference type="ARBA" id="ARBA00023264"/>
    </source>
</evidence>
<keyword evidence="9" id="KW-0444">Lipid biosynthesis</keyword>
<keyword evidence="8" id="KW-1003">Cell membrane</keyword>
<feature type="transmembrane region" description="Helical" evidence="19">
    <location>
        <begin position="245"/>
        <end position="265"/>
    </location>
</feature>
<dbReference type="Proteomes" id="UP000785783">
    <property type="component" value="Unassembled WGS sequence"/>
</dbReference>
<comment type="caution">
    <text evidence="20">The sequence shown here is derived from an EMBL/GenBank/DDBJ whole genome shotgun (WGS) entry which is preliminary data.</text>
</comment>
<accession>A0A937HH74</accession>
<evidence type="ECO:0000256" key="5">
    <source>
        <dbReference type="ARBA" id="ARBA00010185"/>
    </source>
</evidence>
<feature type="transmembrane region" description="Helical" evidence="19">
    <location>
        <begin position="171"/>
        <end position="193"/>
    </location>
</feature>
<evidence type="ECO:0000256" key="10">
    <source>
        <dbReference type="ARBA" id="ARBA00022679"/>
    </source>
</evidence>
<dbReference type="EC" id="2.7.7.41" evidence="6 18"/>
<evidence type="ECO:0000256" key="1">
    <source>
        <dbReference type="ARBA" id="ARBA00001698"/>
    </source>
</evidence>
<evidence type="ECO:0000256" key="11">
    <source>
        <dbReference type="ARBA" id="ARBA00022692"/>
    </source>
</evidence>
<protein>
    <recommendedName>
        <fullName evidence="7 18">Phosphatidate cytidylyltransferase</fullName>
        <ecNumber evidence="6 18">2.7.7.41</ecNumber>
    </recommendedName>
</protein>
<evidence type="ECO:0000256" key="8">
    <source>
        <dbReference type="ARBA" id="ARBA00022475"/>
    </source>
</evidence>
<dbReference type="PROSITE" id="PS01315">
    <property type="entry name" value="CDS"/>
    <property type="match status" value="1"/>
</dbReference>
<feature type="transmembrane region" description="Helical" evidence="19">
    <location>
        <begin position="20"/>
        <end position="47"/>
    </location>
</feature>
<comment type="catalytic activity">
    <reaction evidence="1 18">
        <text>a 1,2-diacyl-sn-glycero-3-phosphate + CTP + H(+) = a CDP-1,2-diacyl-sn-glycerol + diphosphate</text>
        <dbReference type="Rhea" id="RHEA:16229"/>
        <dbReference type="ChEBI" id="CHEBI:15378"/>
        <dbReference type="ChEBI" id="CHEBI:33019"/>
        <dbReference type="ChEBI" id="CHEBI:37563"/>
        <dbReference type="ChEBI" id="CHEBI:58332"/>
        <dbReference type="ChEBI" id="CHEBI:58608"/>
        <dbReference type="EC" id="2.7.7.41"/>
    </reaction>
</comment>
<reference evidence="20" key="1">
    <citation type="submission" date="2020-10" db="EMBL/GenBank/DDBJ databases">
        <title>Microbiome of the Black Sea water column analyzed by genome centric metagenomics.</title>
        <authorList>
            <person name="Cabello-Yeves P.J."/>
            <person name="Callieri C."/>
            <person name="Picazo A."/>
            <person name="Mehrshad M."/>
            <person name="Haro-Moreno J.M."/>
            <person name="Roda-Garcia J."/>
            <person name="Dzembekova N."/>
            <person name="Slabakova V."/>
            <person name="Slabakova N."/>
            <person name="Moncheva S."/>
            <person name="Rodriguez-Valera F."/>
        </authorList>
    </citation>
    <scope>NUCLEOTIDE SEQUENCE</scope>
    <source>
        <strain evidence="20">BS307-5m-G5</strain>
    </source>
</reference>
<keyword evidence="17" id="KW-1208">Phospholipid metabolism</keyword>
<evidence type="ECO:0000256" key="14">
    <source>
        <dbReference type="ARBA" id="ARBA00023098"/>
    </source>
</evidence>
<keyword evidence="16" id="KW-0594">Phospholipid biosynthesis</keyword>
<keyword evidence="12 18" id="KW-0548">Nucleotidyltransferase</keyword>
<evidence type="ECO:0000256" key="18">
    <source>
        <dbReference type="RuleBase" id="RU003938"/>
    </source>
</evidence>
<dbReference type="PANTHER" id="PTHR46382:SF1">
    <property type="entry name" value="PHOSPHATIDATE CYTIDYLYLTRANSFERASE"/>
    <property type="match status" value="1"/>
</dbReference>
<dbReference type="PANTHER" id="PTHR46382">
    <property type="entry name" value="PHOSPHATIDATE CYTIDYLYLTRANSFERASE"/>
    <property type="match status" value="1"/>
</dbReference>
<evidence type="ECO:0000256" key="15">
    <source>
        <dbReference type="ARBA" id="ARBA00023136"/>
    </source>
</evidence>
<keyword evidence="10 18" id="KW-0808">Transferase</keyword>
<dbReference type="EMBL" id="JADHOK010000021">
    <property type="protein sequence ID" value="MBL6761597.1"/>
    <property type="molecule type" value="Genomic_DNA"/>
</dbReference>
<evidence type="ECO:0000256" key="4">
    <source>
        <dbReference type="ARBA" id="ARBA00005189"/>
    </source>
</evidence>
<keyword evidence="14" id="KW-0443">Lipid metabolism</keyword>
<keyword evidence="11 18" id="KW-0812">Transmembrane</keyword>
<dbReference type="GO" id="GO:0005886">
    <property type="term" value="C:plasma membrane"/>
    <property type="evidence" value="ECO:0007669"/>
    <property type="project" value="UniProtKB-SubCell"/>
</dbReference>
<evidence type="ECO:0000256" key="9">
    <source>
        <dbReference type="ARBA" id="ARBA00022516"/>
    </source>
</evidence>
<evidence type="ECO:0000256" key="7">
    <source>
        <dbReference type="ARBA" id="ARBA00019373"/>
    </source>
</evidence>
<organism evidence="20 21">
    <name type="scientific">PS1 clade bacterium</name>
    <dbReference type="NCBI Taxonomy" id="2175152"/>
    <lineage>
        <taxon>Bacteria</taxon>
        <taxon>Pseudomonadati</taxon>
        <taxon>Pseudomonadota</taxon>
        <taxon>Alphaproteobacteria</taxon>
        <taxon>PS1 clade</taxon>
    </lineage>
</organism>
<feature type="transmembrane region" description="Helical" evidence="19">
    <location>
        <begin position="107"/>
        <end position="125"/>
    </location>
</feature>
<evidence type="ECO:0000256" key="19">
    <source>
        <dbReference type="SAM" id="Phobius"/>
    </source>
</evidence>
<gene>
    <name evidence="20" type="ORF">ISQ19_02755</name>
</gene>
<evidence type="ECO:0000313" key="21">
    <source>
        <dbReference type="Proteomes" id="UP000785783"/>
    </source>
</evidence>
<comment type="pathway">
    <text evidence="3 18">Phospholipid metabolism; CDP-diacylglycerol biosynthesis; CDP-diacylglycerol from sn-glycerol 3-phosphate: step 3/3.</text>
</comment>
<dbReference type="GO" id="GO:0016024">
    <property type="term" value="P:CDP-diacylglycerol biosynthetic process"/>
    <property type="evidence" value="ECO:0007669"/>
    <property type="project" value="TreeGrafter"/>
</dbReference>
<dbReference type="GO" id="GO:0004605">
    <property type="term" value="F:phosphatidate cytidylyltransferase activity"/>
    <property type="evidence" value="ECO:0007669"/>
    <property type="project" value="UniProtKB-EC"/>
</dbReference>
<dbReference type="Pfam" id="PF01148">
    <property type="entry name" value="CTP_transf_1"/>
    <property type="match status" value="1"/>
</dbReference>
<proteinExistence type="inferred from homology"/>
<feature type="transmembrane region" description="Helical" evidence="19">
    <location>
        <begin position="131"/>
        <end position="151"/>
    </location>
</feature>